<feature type="non-terminal residue" evidence="1">
    <location>
        <position position="100"/>
    </location>
</feature>
<accession>A0A8J2KKC2</accession>
<gene>
    <name evidence="1" type="ORF">AFUS01_LOCUS26715</name>
</gene>
<dbReference type="EMBL" id="CAJVCH010360165">
    <property type="protein sequence ID" value="CAG7816080.1"/>
    <property type="molecule type" value="Genomic_DNA"/>
</dbReference>
<evidence type="ECO:0000313" key="2">
    <source>
        <dbReference type="Proteomes" id="UP000708208"/>
    </source>
</evidence>
<feature type="non-terminal residue" evidence="1">
    <location>
        <position position="1"/>
    </location>
</feature>
<keyword evidence="2" id="KW-1185">Reference proteome</keyword>
<evidence type="ECO:0000313" key="1">
    <source>
        <dbReference type="EMBL" id="CAG7816080.1"/>
    </source>
</evidence>
<comment type="caution">
    <text evidence="1">The sequence shown here is derived from an EMBL/GenBank/DDBJ whole genome shotgun (WGS) entry which is preliminary data.</text>
</comment>
<name>A0A8J2KKC2_9HEXA</name>
<organism evidence="1 2">
    <name type="scientific">Allacma fusca</name>
    <dbReference type="NCBI Taxonomy" id="39272"/>
    <lineage>
        <taxon>Eukaryota</taxon>
        <taxon>Metazoa</taxon>
        <taxon>Ecdysozoa</taxon>
        <taxon>Arthropoda</taxon>
        <taxon>Hexapoda</taxon>
        <taxon>Collembola</taxon>
        <taxon>Symphypleona</taxon>
        <taxon>Sminthuridae</taxon>
        <taxon>Allacma</taxon>
    </lineage>
</organism>
<protein>
    <submittedName>
        <fullName evidence="1">Uncharacterized protein</fullName>
    </submittedName>
</protein>
<reference evidence="1" key="1">
    <citation type="submission" date="2021-06" db="EMBL/GenBank/DDBJ databases">
        <authorList>
            <person name="Hodson N. C."/>
            <person name="Mongue J. A."/>
            <person name="Jaron S. K."/>
        </authorList>
    </citation>
    <scope>NUCLEOTIDE SEQUENCE</scope>
</reference>
<proteinExistence type="predicted"/>
<dbReference type="AlphaFoldDB" id="A0A8J2KKC2"/>
<sequence>NTPKNILKEQKWAGFAVAPKLQWLKINKEKIEPFIPEITPPRIEFSVRDSDLPLVDCIEILQLLHKIVENNREEGTPTILAQADRRLGNVSKSDTVRKYI</sequence>
<dbReference type="Proteomes" id="UP000708208">
    <property type="component" value="Unassembled WGS sequence"/>
</dbReference>